<dbReference type="NCBIfam" id="TIGR00229">
    <property type="entry name" value="sensory_box"/>
    <property type="match status" value="3"/>
</dbReference>
<feature type="domain" description="PAS" evidence="10">
    <location>
        <begin position="159"/>
        <end position="191"/>
    </location>
</feature>
<sequence length="1372" mass="154466">MDELKILIVEDLPADAEIAKRSLKKEKIRFISQVVDTAEDFKKALAEFKPNLIISDYSMPVFDGMSALKIARSQPHYIPFILLTGSVNEEIAVACMKAGADDYVLKEKVRRLPFAVNEALQKVEAQKEAEEKLRRHEEKLQSIFRVAPTGIGLTKSRILLEVNPKICEITGYQTQELIGKSARILYPSQKEFELVGKEKYAQIAKQGSGMVETRWQKKDGTILDILLASTAIDASDLSKGVIFTALDFTERKKAETSLRDKEALLAAIYRNAPLVMLVLDSERRIQQVNGFATQFVGRSVEEMLGLRGGDALRCMHALDDPQGCGFGEFCQNCVIRNTVLNTLETGETHLQVEAPFYFQKNENEIQKMTFLASTTAITVKDKQMVLVTLQDITDRKLAEDALRESETKYRLLAETAFDLINFTSVQEIYEYTSRKLFELMENEGIVALVEYGTDSNRWKMKHIEGIHDKLDALVKITGFNVKKLEGEISTKYYNKLISGKLVEVEWDFPEFFNNKVSGKIGKAVRKLLSIDKIYCILIQESEKVFGNITLVTKKNAKPLNVELIEAFVLQVVNFIKKLKAEEALLESEAKYRLLAENSGDVIFTFDFDLNYTYISPAIYALRGYRPEEVINRNLLETLTPASGKKVKQLFEKYIPLIKSGNASAKPLIVELEVLKKDGTAIWVEVKLSVLTDSEGKPKGILGVSRDISERKAAQSELRKLSGAITQSPDSIVITDKDGNIEYVNPKFTQITGYKKEDVLGENPRILNSGEHPKSYYKELWDTILSGNDWHGEFLNKKKNGELYWESASISSLMNNEGEITHFVGVKEDITERKKMEQVQKILFTISVAVVTSRNLDDFFNLIYSELTKVINTKNLFIALYNELEESFSTLFMIDSVDENVDGFPAKNTLSGYVLRKREPQIIDQTLHDELIESSEVELVGPPSEVWIGVPVFDNEKAIGIMVIQNYEGEKTLSREDLKIMEAIAPSIGLAIERKRFVEDLKTEKQRAQAADRLKSAFLNNISHEVRTPLNGILGFSEMLAQPGINENDKASFLKILRISSRRLTNTITDFMDISLIVSKNVVVNKTLFSLHEVLQTLYEQYNAEATEKGLELRLETGNSKISKIETDPELLKKILSHLLDNAIKFTKDGEIHFGYQLKNKQVEFYIQDNGTGIEQEKMDAIFDFFTQGDIGLTRGYEGSGLGLSISKGLVELLGGEISLQSEKGKGTTVSFTLPWAPEETEEETPGNSKQPAAGTLVLIAEDDSMNRLYLETVLKSKGIHYISVENGQQAVEKCRENPEIGLVLMDLKMPVMDGYEATRKIKSFKPELPVIAITAQAMQGDKEKALEAGCDDYIAKPYHKENLLVKVNQNLS</sequence>
<feature type="coiled-coil region" evidence="7">
    <location>
        <begin position="116"/>
        <end position="146"/>
    </location>
</feature>
<dbReference type="EMBL" id="FQZE01000035">
    <property type="protein sequence ID" value="SHJ86210.1"/>
    <property type="molecule type" value="Genomic_DNA"/>
</dbReference>
<dbReference type="SMART" id="SM00388">
    <property type="entry name" value="HisKA"/>
    <property type="match status" value="1"/>
</dbReference>
<dbReference type="CDD" id="cd00130">
    <property type="entry name" value="PAS"/>
    <property type="match status" value="3"/>
</dbReference>
<dbReference type="Proteomes" id="UP000184050">
    <property type="component" value="Unassembled WGS sequence"/>
</dbReference>
<dbReference type="CDD" id="cd00082">
    <property type="entry name" value="HisKA"/>
    <property type="match status" value="1"/>
</dbReference>
<feature type="domain" description="PAS" evidence="10">
    <location>
        <begin position="716"/>
        <end position="762"/>
    </location>
</feature>
<dbReference type="InterPro" id="IPR013767">
    <property type="entry name" value="PAS_fold"/>
</dbReference>
<proteinExistence type="predicted"/>
<dbReference type="PROSITE" id="PS50109">
    <property type="entry name" value="HIS_KIN"/>
    <property type="match status" value="1"/>
</dbReference>
<dbReference type="InterPro" id="IPR035965">
    <property type="entry name" value="PAS-like_dom_sf"/>
</dbReference>
<evidence type="ECO:0000256" key="7">
    <source>
        <dbReference type="SAM" id="Coils"/>
    </source>
</evidence>
<feature type="domain" description="PAC" evidence="11">
    <location>
        <begin position="787"/>
        <end position="841"/>
    </location>
</feature>
<dbReference type="Gene3D" id="3.30.565.10">
    <property type="entry name" value="Histidine kinase-like ATPase, C-terminal domain"/>
    <property type="match status" value="1"/>
</dbReference>
<dbReference type="SMART" id="SM00065">
    <property type="entry name" value="GAF"/>
    <property type="match status" value="1"/>
</dbReference>
<dbReference type="PRINTS" id="PR00344">
    <property type="entry name" value="BCTRLSENSOR"/>
</dbReference>
<dbReference type="PROSITE" id="PS50113">
    <property type="entry name" value="PAC"/>
    <property type="match status" value="3"/>
</dbReference>
<dbReference type="InterPro" id="IPR029016">
    <property type="entry name" value="GAF-like_dom_sf"/>
</dbReference>
<accession>A0A1M6MS46</accession>
<evidence type="ECO:0000259" key="11">
    <source>
        <dbReference type="PROSITE" id="PS50113"/>
    </source>
</evidence>
<dbReference type="InterPro" id="IPR003661">
    <property type="entry name" value="HisK_dim/P_dom"/>
</dbReference>
<dbReference type="InterPro" id="IPR011006">
    <property type="entry name" value="CheY-like_superfamily"/>
</dbReference>
<dbReference type="Gene3D" id="3.30.450.20">
    <property type="entry name" value="PAS domain"/>
    <property type="match status" value="4"/>
</dbReference>
<dbReference type="GO" id="GO:0000155">
    <property type="term" value="F:phosphorelay sensor kinase activity"/>
    <property type="evidence" value="ECO:0007669"/>
    <property type="project" value="InterPro"/>
</dbReference>
<dbReference type="CDD" id="cd16922">
    <property type="entry name" value="HATPase_EvgS-ArcB-TorS-like"/>
    <property type="match status" value="1"/>
</dbReference>
<dbReference type="SUPFAM" id="SSF47384">
    <property type="entry name" value="Homodimeric domain of signal transducing histidine kinase"/>
    <property type="match status" value="1"/>
</dbReference>
<dbReference type="SMART" id="SM00448">
    <property type="entry name" value="REC"/>
    <property type="match status" value="2"/>
</dbReference>
<evidence type="ECO:0000259" key="9">
    <source>
        <dbReference type="PROSITE" id="PS50110"/>
    </source>
</evidence>
<dbReference type="PROSITE" id="PS50112">
    <property type="entry name" value="PAS"/>
    <property type="match status" value="4"/>
</dbReference>
<dbReference type="EC" id="2.7.13.3" evidence="2"/>
<dbReference type="GO" id="GO:0009927">
    <property type="term" value="F:histidine phosphotransfer kinase activity"/>
    <property type="evidence" value="ECO:0007669"/>
    <property type="project" value="TreeGrafter"/>
</dbReference>
<dbReference type="GO" id="GO:0005886">
    <property type="term" value="C:plasma membrane"/>
    <property type="evidence" value="ECO:0007669"/>
    <property type="project" value="TreeGrafter"/>
</dbReference>
<dbReference type="SUPFAM" id="SSF55781">
    <property type="entry name" value="GAF domain-like"/>
    <property type="match status" value="1"/>
</dbReference>
<evidence type="ECO:0000259" key="10">
    <source>
        <dbReference type="PROSITE" id="PS50112"/>
    </source>
</evidence>
<dbReference type="Pfam" id="PF00989">
    <property type="entry name" value="PAS"/>
    <property type="match status" value="2"/>
</dbReference>
<dbReference type="InterPro" id="IPR003594">
    <property type="entry name" value="HATPase_dom"/>
</dbReference>
<feature type="domain" description="Response regulatory" evidence="9">
    <location>
        <begin position="1256"/>
        <end position="1371"/>
    </location>
</feature>
<evidence type="ECO:0000256" key="2">
    <source>
        <dbReference type="ARBA" id="ARBA00012438"/>
    </source>
</evidence>
<dbReference type="RefSeq" id="WP_073172789.1">
    <property type="nucleotide sequence ID" value="NZ_FQZE01000035.1"/>
</dbReference>
<dbReference type="CDD" id="cd00156">
    <property type="entry name" value="REC"/>
    <property type="match status" value="1"/>
</dbReference>
<dbReference type="PANTHER" id="PTHR43047">
    <property type="entry name" value="TWO-COMPONENT HISTIDINE PROTEIN KINASE"/>
    <property type="match status" value="1"/>
</dbReference>
<dbReference type="Pfam" id="PF13426">
    <property type="entry name" value="PAS_9"/>
    <property type="match status" value="1"/>
</dbReference>
<dbReference type="Pfam" id="PF00512">
    <property type="entry name" value="HisKA"/>
    <property type="match status" value="1"/>
</dbReference>
<dbReference type="PROSITE" id="PS50110">
    <property type="entry name" value="RESPONSE_REGULATORY"/>
    <property type="match status" value="2"/>
</dbReference>
<dbReference type="InterPro" id="IPR003018">
    <property type="entry name" value="GAF"/>
</dbReference>
<dbReference type="FunFam" id="3.30.565.10:FF:000006">
    <property type="entry name" value="Sensor histidine kinase WalK"/>
    <property type="match status" value="1"/>
</dbReference>
<dbReference type="STRING" id="1168035.SAMN05444280_13529"/>
<dbReference type="OrthoDB" id="9796457at2"/>
<feature type="domain" description="PAC" evidence="11">
    <location>
        <begin position="209"/>
        <end position="260"/>
    </location>
</feature>
<comment type="catalytic activity">
    <reaction evidence="1">
        <text>ATP + protein L-histidine = ADP + protein N-phospho-L-histidine.</text>
        <dbReference type="EC" id="2.7.13.3"/>
    </reaction>
</comment>
<dbReference type="InterPro" id="IPR036097">
    <property type="entry name" value="HisK_dim/P_sf"/>
</dbReference>
<dbReference type="Gene3D" id="3.40.50.2300">
    <property type="match status" value="2"/>
</dbReference>
<dbReference type="Gene3D" id="3.30.450.40">
    <property type="match status" value="1"/>
</dbReference>
<dbReference type="InterPro" id="IPR005467">
    <property type="entry name" value="His_kinase_dom"/>
</dbReference>
<dbReference type="SMART" id="SM00387">
    <property type="entry name" value="HATPase_c"/>
    <property type="match status" value="1"/>
</dbReference>
<dbReference type="InterPro" id="IPR001789">
    <property type="entry name" value="Sig_transdc_resp-reg_receiver"/>
</dbReference>
<keyword evidence="5" id="KW-0418">Kinase</keyword>
<evidence type="ECO:0000313" key="13">
    <source>
        <dbReference type="Proteomes" id="UP000184050"/>
    </source>
</evidence>
<feature type="domain" description="Response regulatory" evidence="9">
    <location>
        <begin position="5"/>
        <end position="121"/>
    </location>
</feature>
<feature type="domain" description="PAS" evidence="10">
    <location>
        <begin position="261"/>
        <end position="305"/>
    </location>
</feature>
<dbReference type="CDD" id="cd17546">
    <property type="entry name" value="REC_hyHK_CKI1_RcsC-like"/>
    <property type="match status" value="1"/>
</dbReference>
<evidence type="ECO:0000256" key="5">
    <source>
        <dbReference type="ARBA" id="ARBA00022777"/>
    </source>
</evidence>
<protein>
    <recommendedName>
        <fullName evidence="2">histidine kinase</fullName>
        <ecNumber evidence="2">2.7.13.3</ecNumber>
    </recommendedName>
</protein>
<dbReference type="SUPFAM" id="SSF55874">
    <property type="entry name" value="ATPase domain of HSP90 chaperone/DNA topoisomerase II/histidine kinase"/>
    <property type="match status" value="1"/>
</dbReference>
<dbReference type="InterPro" id="IPR004358">
    <property type="entry name" value="Sig_transdc_His_kin-like_C"/>
</dbReference>
<dbReference type="SUPFAM" id="SSF55785">
    <property type="entry name" value="PYP-like sensor domain (PAS domain)"/>
    <property type="match status" value="4"/>
</dbReference>
<evidence type="ECO:0000256" key="1">
    <source>
        <dbReference type="ARBA" id="ARBA00000085"/>
    </source>
</evidence>
<dbReference type="Pfam" id="PF13185">
    <property type="entry name" value="GAF_2"/>
    <property type="match status" value="1"/>
</dbReference>
<dbReference type="PANTHER" id="PTHR43047:SF64">
    <property type="entry name" value="HISTIDINE KINASE CONTAINING CHEY-HOMOLOGOUS RECEIVER DOMAIN AND PAS DOMAIN-RELATED"/>
    <property type="match status" value="1"/>
</dbReference>
<dbReference type="InterPro" id="IPR000014">
    <property type="entry name" value="PAS"/>
</dbReference>
<dbReference type="SMART" id="SM00091">
    <property type="entry name" value="PAS"/>
    <property type="match status" value="4"/>
</dbReference>
<feature type="domain" description="Histidine kinase" evidence="8">
    <location>
        <begin position="1020"/>
        <end position="1237"/>
    </location>
</feature>
<feature type="modified residue" description="4-aspartylphosphate" evidence="6">
    <location>
        <position position="1306"/>
    </location>
</feature>
<feature type="domain" description="PAC" evidence="11">
    <location>
        <begin position="667"/>
        <end position="719"/>
    </location>
</feature>
<keyword evidence="3 6" id="KW-0597">Phosphoprotein</keyword>
<keyword evidence="7" id="KW-0175">Coiled coil</keyword>
<feature type="domain" description="PAS" evidence="10">
    <location>
        <begin position="587"/>
        <end position="654"/>
    </location>
</feature>
<keyword evidence="4" id="KW-0808">Transferase</keyword>
<evidence type="ECO:0000256" key="6">
    <source>
        <dbReference type="PROSITE-ProRule" id="PRU00169"/>
    </source>
</evidence>
<dbReference type="Pfam" id="PF00072">
    <property type="entry name" value="Response_reg"/>
    <property type="match status" value="2"/>
</dbReference>
<dbReference type="Gene3D" id="1.10.287.130">
    <property type="match status" value="1"/>
</dbReference>
<feature type="modified residue" description="4-aspartylphosphate" evidence="6">
    <location>
        <position position="56"/>
    </location>
</feature>
<dbReference type="SUPFAM" id="SSF52172">
    <property type="entry name" value="CheY-like"/>
    <property type="match status" value="2"/>
</dbReference>
<dbReference type="Pfam" id="PF02518">
    <property type="entry name" value="HATPase_c"/>
    <property type="match status" value="1"/>
</dbReference>
<dbReference type="GO" id="GO:0006355">
    <property type="term" value="P:regulation of DNA-templated transcription"/>
    <property type="evidence" value="ECO:0007669"/>
    <property type="project" value="InterPro"/>
</dbReference>
<evidence type="ECO:0000256" key="4">
    <source>
        <dbReference type="ARBA" id="ARBA00022679"/>
    </source>
</evidence>
<organism evidence="12 13">
    <name type="scientific">Tangfeifania diversioriginum</name>
    <dbReference type="NCBI Taxonomy" id="1168035"/>
    <lineage>
        <taxon>Bacteria</taxon>
        <taxon>Pseudomonadati</taxon>
        <taxon>Bacteroidota</taxon>
        <taxon>Bacteroidia</taxon>
        <taxon>Marinilabiliales</taxon>
        <taxon>Prolixibacteraceae</taxon>
        <taxon>Tangfeifania</taxon>
    </lineage>
</organism>
<dbReference type="InterPro" id="IPR036890">
    <property type="entry name" value="HATPase_C_sf"/>
</dbReference>
<keyword evidence="13" id="KW-1185">Reference proteome</keyword>
<gene>
    <name evidence="12" type="ORF">SAMN05444280_13529</name>
</gene>
<evidence type="ECO:0000313" key="12">
    <source>
        <dbReference type="EMBL" id="SHJ86210.1"/>
    </source>
</evidence>
<dbReference type="SMART" id="SM00086">
    <property type="entry name" value="PAC"/>
    <property type="match status" value="3"/>
</dbReference>
<dbReference type="InterPro" id="IPR001610">
    <property type="entry name" value="PAC"/>
</dbReference>
<name>A0A1M6MS46_9BACT</name>
<dbReference type="InterPro" id="IPR000700">
    <property type="entry name" value="PAS-assoc_C"/>
</dbReference>
<evidence type="ECO:0000259" key="8">
    <source>
        <dbReference type="PROSITE" id="PS50109"/>
    </source>
</evidence>
<reference evidence="12 13" key="1">
    <citation type="submission" date="2016-11" db="EMBL/GenBank/DDBJ databases">
        <authorList>
            <person name="Jaros S."/>
            <person name="Januszkiewicz K."/>
            <person name="Wedrychowicz H."/>
        </authorList>
    </citation>
    <scope>NUCLEOTIDE SEQUENCE [LARGE SCALE GENOMIC DNA]</scope>
    <source>
        <strain evidence="12 13">DSM 27063</strain>
    </source>
</reference>
<evidence type="ECO:0000256" key="3">
    <source>
        <dbReference type="ARBA" id="ARBA00022553"/>
    </source>
</evidence>
<dbReference type="Pfam" id="PF13188">
    <property type="entry name" value="PAS_8"/>
    <property type="match status" value="1"/>
</dbReference>